<dbReference type="EMBL" id="JAMWBK010000001">
    <property type="protein sequence ID" value="KAJ8908739.1"/>
    <property type="molecule type" value="Genomic_DNA"/>
</dbReference>
<gene>
    <name evidence="2" type="ORF">NDN08_005444</name>
</gene>
<sequence length="156" mass="17119">MISRVVFVICLISLLRSTFGKTNTVRFVIVPGGEGGEAIIPLDTPPIPDSTCVFKFDVYGATTESWFGKISANPETQEIECTIYRAGDQETYLLFNSYEVAVGTADVSEVINAHVKDGEGDPVESKNFVMEKNKLLPAPGWKGSAREFQALAKYFI</sequence>
<dbReference type="InterPro" id="IPR018887">
    <property type="entry name" value="MYDGF"/>
</dbReference>
<evidence type="ECO:0000256" key="1">
    <source>
        <dbReference type="SAM" id="SignalP"/>
    </source>
</evidence>
<protein>
    <submittedName>
        <fullName evidence="2">Uncharacterized protein</fullName>
    </submittedName>
</protein>
<dbReference type="Proteomes" id="UP001157974">
    <property type="component" value="Unassembled WGS sequence"/>
</dbReference>
<evidence type="ECO:0000313" key="3">
    <source>
        <dbReference type="Proteomes" id="UP001157974"/>
    </source>
</evidence>
<name>A0AAV8V3A1_9RHOD</name>
<keyword evidence="1" id="KW-0732">Signal</keyword>
<dbReference type="Pfam" id="PF10572">
    <property type="entry name" value="UPF0556"/>
    <property type="match status" value="1"/>
</dbReference>
<feature type="chain" id="PRO_5043978718" evidence="1">
    <location>
        <begin position="21"/>
        <end position="156"/>
    </location>
</feature>
<proteinExistence type="predicted"/>
<reference evidence="2 3" key="1">
    <citation type="journal article" date="2023" name="Nat. Commun.">
        <title>Origin of minicircular mitochondrial genomes in red algae.</title>
        <authorList>
            <person name="Lee Y."/>
            <person name="Cho C.H."/>
            <person name="Lee Y.M."/>
            <person name="Park S.I."/>
            <person name="Yang J.H."/>
            <person name="West J.A."/>
            <person name="Bhattacharya D."/>
            <person name="Yoon H.S."/>
        </authorList>
    </citation>
    <scope>NUCLEOTIDE SEQUENCE [LARGE SCALE GENOMIC DNA]</scope>
    <source>
        <strain evidence="2 3">CCMP1338</strain>
        <tissue evidence="2">Whole cell</tissue>
    </source>
</reference>
<accession>A0AAV8V3A1</accession>
<keyword evidence="3" id="KW-1185">Reference proteome</keyword>
<comment type="caution">
    <text evidence="2">The sequence shown here is derived from an EMBL/GenBank/DDBJ whole genome shotgun (WGS) entry which is preliminary data.</text>
</comment>
<organism evidence="2 3">
    <name type="scientific">Rhodosorus marinus</name>
    <dbReference type="NCBI Taxonomy" id="101924"/>
    <lineage>
        <taxon>Eukaryota</taxon>
        <taxon>Rhodophyta</taxon>
        <taxon>Stylonematophyceae</taxon>
        <taxon>Stylonematales</taxon>
        <taxon>Stylonemataceae</taxon>
        <taxon>Rhodosorus</taxon>
    </lineage>
</organism>
<evidence type="ECO:0000313" key="2">
    <source>
        <dbReference type="EMBL" id="KAJ8908739.1"/>
    </source>
</evidence>
<feature type="signal peptide" evidence="1">
    <location>
        <begin position="1"/>
        <end position="20"/>
    </location>
</feature>
<dbReference type="AlphaFoldDB" id="A0AAV8V3A1"/>